<dbReference type="Pfam" id="PF01266">
    <property type="entry name" value="DAO"/>
    <property type="match status" value="1"/>
</dbReference>
<dbReference type="GO" id="GO:0055130">
    <property type="term" value="P:D-alanine catabolic process"/>
    <property type="evidence" value="ECO:0007669"/>
    <property type="project" value="TreeGrafter"/>
</dbReference>
<dbReference type="PANTHER" id="PTHR13847">
    <property type="entry name" value="SARCOSINE DEHYDROGENASE-RELATED"/>
    <property type="match status" value="1"/>
</dbReference>
<evidence type="ECO:0000259" key="3">
    <source>
        <dbReference type="Pfam" id="PF01266"/>
    </source>
</evidence>
<dbReference type="STRING" id="28094.SAMN06295900_12157"/>
<dbReference type="PANTHER" id="PTHR13847:SF280">
    <property type="entry name" value="D-AMINO ACID DEHYDROGENASE"/>
    <property type="match status" value="1"/>
</dbReference>
<organism evidence="4 5">
    <name type="scientific">Trinickia caryophylli</name>
    <name type="common">Paraburkholderia caryophylli</name>
    <dbReference type="NCBI Taxonomy" id="28094"/>
    <lineage>
        <taxon>Bacteria</taxon>
        <taxon>Pseudomonadati</taxon>
        <taxon>Pseudomonadota</taxon>
        <taxon>Betaproteobacteria</taxon>
        <taxon>Burkholderiales</taxon>
        <taxon>Burkholderiaceae</taxon>
        <taxon>Trinickia</taxon>
    </lineage>
</organism>
<evidence type="ECO:0000313" key="4">
    <source>
        <dbReference type="EMBL" id="SMF79611.1"/>
    </source>
</evidence>
<dbReference type="Gene3D" id="3.30.9.10">
    <property type="entry name" value="D-Amino Acid Oxidase, subunit A, domain 2"/>
    <property type="match status" value="1"/>
</dbReference>
<evidence type="ECO:0000256" key="2">
    <source>
        <dbReference type="ARBA" id="ARBA00023002"/>
    </source>
</evidence>
<accession>A0A1X7H4X2</accession>
<protein>
    <submittedName>
        <fullName evidence="4">D-amino-acid dehydrogenase</fullName>
    </submittedName>
</protein>
<sequence>MRGPRRTGRDKDAARRLRHCRALPGSEPTLMDVIVIGGGVVGVATAYQLHTAGHRVCVIERHATVAQGATYGHGGAILPTPLDVWFGPVFPKAPRSPKSGIVYKPGLNRDTRRFMQRLGRLQAPDAFRDQYRLLKPLVDVSRETLCAIETRFGFEFEQRSGLLHVVREPREWDLLQPALDLLREFEVHHHVLSASQCAEIEHSVPTEPAFAGGVMFEQERMANCPLFAKLVKQVLDERAGVQFMFGRTVEALRLDSHRAAVELTPITGARANAREVDVVSADAIVVAAGAGSLPLLARAGLELPLHPARVFALTAPIAYEECAPHMAIVDTVRRITMTRANQRVRVAGAAIVQPARELEKPVPAALAEAATAALAQATHDWIPGAAKISAAHAWDGIQLLSPDGLPVIGQALHPRLYVNLAQGPAGWGLACGSARVIADLVSGTESSVPSDTLAALRVDRFAD</sequence>
<dbReference type="GO" id="GO:0005886">
    <property type="term" value="C:plasma membrane"/>
    <property type="evidence" value="ECO:0007669"/>
    <property type="project" value="TreeGrafter"/>
</dbReference>
<proteinExistence type="inferred from homology"/>
<dbReference type="InterPro" id="IPR006076">
    <property type="entry name" value="FAD-dep_OxRdtase"/>
</dbReference>
<dbReference type="SUPFAM" id="SSF51905">
    <property type="entry name" value="FAD/NAD(P)-binding domain"/>
    <property type="match status" value="1"/>
</dbReference>
<dbReference type="GO" id="GO:0008718">
    <property type="term" value="F:D-amino-acid dehydrogenase activity"/>
    <property type="evidence" value="ECO:0007669"/>
    <property type="project" value="TreeGrafter"/>
</dbReference>
<keyword evidence="2" id="KW-0560">Oxidoreductase</keyword>
<dbReference type="Proteomes" id="UP000192911">
    <property type="component" value="Unassembled WGS sequence"/>
</dbReference>
<name>A0A1X7H4X2_TRICW</name>
<dbReference type="Gene3D" id="3.50.50.60">
    <property type="entry name" value="FAD/NAD(P)-binding domain"/>
    <property type="match status" value="2"/>
</dbReference>
<dbReference type="InterPro" id="IPR036188">
    <property type="entry name" value="FAD/NAD-bd_sf"/>
</dbReference>
<dbReference type="AlphaFoldDB" id="A0A1X7H4X2"/>
<comment type="similarity">
    <text evidence="1">Belongs to the DadA oxidoreductase family.</text>
</comment>
<dbReference type="EMBL" id="FXAH01000021">
    <property type="protein sequence ID" value="SMF79611.1"/>
    <property type="molecule type" value="Genomic_DNA"/>
</dbReference>
<feature type="domain" description="FAD dependent oxidoreductase" evidence="3">
    <location>
        <begin position="32"/>
        <end position="440"/>
    </location>
</feature>
<keyword evidence="5" id="KW-1185">Reference proteome</keyword>
<evidence type="ECO:0000313" key="5">
    <source>
        <dbReference type="Proteomes" id="UP000192911"/>
    </source>
</evidence>
<dbReference type="GO" id="GO:0005737">
    <property type="term" value="C:cytoplasm"/>
    <property type="evidence" value="ECO:0007669"/>
    <property type="project" value="TreeGrafter"/>
</dbReference>
<gene>
    <name evidence="4" type="ORF">SAMN06295900_12157</name>
</gene>
<evidence type="ECO:0000256" key="1">
    <source>
        <dbReference type="ARBA" id="ARBA00009410"/>
    </source>
</evidence>
<reference evidence="5" key="1">
    <citation type="submission" date="2017-04" db="EMBL/GenBank/DDBJ databases">
        <authorList>
            <person name="Varghese N."/>
            <person name="Submissions S."/>
        </authorList>
    </citation>
    <scope>NUCLEOTIDE SEQUENCE [LARGE SCALE GENOMIC DNA]</scope>
    <source>
        <strain evidence="5">Ballard 720</strain>
    </source>
</reference>